<organism evidence="2 3">
    <name type="scientific">Xaviernesmea oryzae</name>
    <dbReference type="NCBI Taxonomy" id="464029"/>
    <lineage>
        <taxon>Bacteria</taxon>
        <taxon>Pseudomonadati</taxon>
        <taxon>Pseudomonadota</taxon>
        <taxon>Alphaproteobacteria</taxon>
        <taxon>Hyphomicrobiales</taxon>
        <taxon>Rhizobiaceae</taxon>
        <taxon>Rhizobium/Agrobacterium group</taxon>
        <taxon>Xaviernesmea</taxon>
    </lineage>
</organism>
<dbReference type="PANTHER" id="PTHR47738:SF1">
    <property type="entry name" value="NITROGEN REGULATORY PROTEIN"/>
    <property type="match status" value="1"/>
</dbReference>
<name>A0A1X7F277_9HYPH</name>
<keyword evidence="3" id="KW-1185">Reference proteome</keyword>
<dbReference type="Gene3D" id="3.40.930.10">
    <property type="entry name" value="Mannitol-specific EII, Chain A"/>
    <property type="match status" value="1"/>
</dbReference>
<protein>
    <submittedName>
        <fullName evidence="2">PTS system, nitrogen regulatory IIA component</fullName>
    </submittedName>
</protein>
<reference evidence="3" key="1">
    <citation type="submission" date="2017-04" db="EMBL/GenBank/DDBJ databases">
        <authorList>
            <person name="Varghese N."/>
            <person name="Submissions S."/>
        </authorList>
    </citation>
    <scope>NUCLEOTIDE SEQUENCE [LARGE SCALE GENOMIC DNA]</scope>
    <source>
        <strain evidence="3">B4P</strain>
    </source>
</reference>
<dbReference type="STRING" id="464029.SAMN02982989_2192"/>
<dbReference type="AlphaFoldDB" id="A0A1X7F277"/>
<proteinExistence type="predicted"/>
<evidence type="ECO:0000313" key="2">
    <source>
        <dbReference type="EMBL" id="SMF44310.1"/>
    </source>
</evidence>
<dbReference type="InterPro" id="IPR016152">
    <property type="entry name" value="PTrfase/Anion_transptr"/>
</dbReference>
<dbReference type="RefSeq" id="WP_085422413.1">
    <property type="nucleotide sequence ID" value="NZ_FXAF01000006.1"/>
</dbReference>
<feature type="domain" description="PTS EIIA type-2" evidence="1">
    <location>
        <begin position="5"/>
        <end position="147"/>
    </location>
</feature>
<gene>
    <name evidence="2" type="ORF">SAMN02982989_2192</name>
</gene>
<evidence type="ECO:0000259" key="1">
    <source>
        <dbReference type="PROSITE" id="PS51094"/>
    </source>
</evidence>
<dbReference type="InterPro" id="IPR051541">
    <property type="entry name" value="PTS_SugarTrans_NitroReg"/>
</dbReference>
<dbReference type="InterPro" id="IPR002178">
    <property type="entry name" value="PTS_EIIA_type-2_dom"/>
</dbReference>
<dbReference type="CDD" id="cd00211">
    <property type="entry name" value="PTS_IIA_fru"/>
    <property type="match status" value="1"/>
</dbReference>
<dbReference type="GO" id="GO:0030295">
    <property type="term" value="F:protein kinase activator activity"/>
    <property type="evidence" value="ECO:0007669"/>
    <property type="project" value="TreeGrafter"/>
</dbReference>
<dbReference type="PROSITE" id="PS51094">
    <property type="entry name" value="PTS_EIIA_TYPE_2"/>
    <property type="match status" value="1"/>
</dbReference>
<dbReference type="PROSITE" id="PS00372">
    <property type="entry name" value="PTS_EIIA_TYPE_2_HIS"/>
    <property type="match status" value="1"/>
</dbReference>
<accession>A0A1X7F277</accession>
<dbReference type="Pfam" id="PF00359">
    <property type="entry name" value="PTS_EIIA_2"/>
    <property type="match status" value="1"/>
</dbReference>
<dbReference type="PANTHER" id="PTHR47738">
    <property type="entry name" value="PTS SYSTEM FRUCTOSE-LIKE EIIA COMPONENT-RELATED"/>
    <property type="match status" value="1"/>
</dbReference>
<evidence type="ECO:0000313" key="3">
    <source>
        <dbReference type="Proteomes" id="UP000192903"/>
    </source>
</evidence>
<dbReference type="OrthoDB" id="95460at2"/>
<dbReference type="Proteomes" id="UP000192903">
    <property type="component" value="Unassembled WGS sequence"/>
</dbReference>
<sequence>MNLRDHLPPENIVLDLAPPSKAILIKQLSALAAERLALDAGGIARALTSRENLGSTGIGGGVAIPHAGVKGIDRHFCLFARLAKPVDFEAVDEQPVDLVFLLLNPENRWDHLNILSCIARRMREEETAAAIRRAADPQDVYSRLCHVDS</sequence>
<dbReference type="EMBL" id="FXAF01000006">
    <property type="protein sequence ID" value="SMF44310.1"/>
    <property type="molecule type" value="Genomic_DNA"/>
</dbReference>
<dbReference type="SUPFAM" id="SSF55804">
    <property type="entry name" value="Phoshotransferase/anion transport protein"/>
    <property type="match status" value="1"/>
</dbReference>